<dbReference type="Proteomes" id="UP000188543">
    <property type="component" value="Unassembled WGS sequence"/>
</dbReference>
<reference evidence="2 5" key="4">
    <citation type="journal article" date="2017" name="Front. Microbiol.">
        <title>Genomics Reveals a Unique Clone of Burkholderia cenocepacia Harboring an Actively Excising Novel Genomic Island.</title>
        <authorList>
            <person name="Patil P.P."/>
            <person name="Mali S."/>
            <person name="Midha S."/>
            <person name="Gautam V."/>
            <person name="Dash L."/>
            <person name="Kumar S."/>
            <person name="Shastri J."/>
            <person name="Singhal L."/>
            <person name="Patil P.B."/>
        </authorList>
    </citation>
    <scope>NUCLEOTIDE SEQUENCE [LARGE SCALE GENOMIC DNA]</scope>
    <source>
        <strain evidence="2 5">BC-19</strain>
    </source>
</reference>
<keyword evidence="1" id="KW-0812">Transmembrane</keyword>
<dbReference type="InterPro" id="IPR012994">
    <property type="entry name" value="YbgT_YccB"/>
</dbReference>
<evidence type="ECO:0000313" key="2">
    <source>
        <dbReference type="EMBL" id="MCW3714522.1"/>
    </source>
</evidence>
<dbReference type="EMBL" id="JYMX02000022">
    <property type="protein sequence ID" value="MCW3714522.1"/>
    <property type="molecule type" value="Genomic_DNA"/>
</dbReference>
<proteinExistence type="predicted"/>
<protein>
    <submittedName>
        <fullName evidence="3">Cyd operon protein YbgT</fullName>
    </submittedName>
    <submittedName>
        <fullName evidence="2">Cytochrome bd-I oxidase subunit CydX</fullName>
    </submittedName>
</protein>
<reference evidence="2" key="1">
    <citation type="submission" date="2015-02" db="EMBL/GenBank/DDBJ databases">
        <authorList>
            <person name="Patil P.P."/>
            <person name="Midha S."/>
            <person name="Mali S."/>
            <person name="Gautam V."/>
            <person name="Dash L."/>
            <person name="Kumar S."/>
            <person name="Shastri J."/>
            <person name="Singhal L."/>
            <person name="Patil P.B."/>
        </authorList>
    </citation>
    <scope>NUCLEOTIDE SEQUENCE</scope>
    <source>
        <strain evidence="2">BC-19</strain>
    </source>
</reference>
<dbReference type="OrthoDB" id="9806372at2"/>
<evidence type="ECO:0000256" key="1">
    <source>
        <dbReference type="SAM" id="Phobius"/>
    </source>
</evidence>
<dbReference type="NCBIfam" id="TIGR02106">
    <property type="entry name" value="cyd_oper_ybgT"/>
    <property type="match status" value="1"/>
</dbReference>
<keyword evidence="1" id="KW-0472">Membrane</keyword>
<dbReference type="InterPro" id="IPR011724">
    <property type="entry name" value="Cyd_oper_YbgT"/>
</dbReference>
<dbReference type="Pfam" id="PF08173">
    <property type="entry name" value="YbgT_YccB"/>
    <property type="match status" value="1"/>
</dbReference>
<dbReference type="Proteomes" id="UP000191686">
    <property type="component" value="Unassembled WGS sequence"/>
</dbReference>
<accession>A0A1D2PL15</accession>
<sequence>MWYFSWILGIGVALGFGIINAMWLEAEVFSRGDKRSDTSGQRSGSRYS</sequence>
<reference evidence="2" key="5">
    <citation type="submission" date="2021-09" db="EMBL/GenBank/DDBJ databases">
        <authorList>
            <person name="Saroha T."/>
            <person name="Patil P."/>
            <person name="Gautam D.V."/>
            <person name="Patil D.P.B."/>
        </authorList>
    </citation>
    <scope>NUCLEOTIDE SEQUENCE</scope>
    <source>
        <strain evidence="2">BC-19</strain>
    </source>
</reference>
<organism evidence="3 4">
    <name type="scientific">Burkholderia cenocepacia</name>
    <dbReference type="NCBI Taxonomy" id="95486"/>
    <lineage>
        <taxon>Bacteria</taxon>
        <taxon>Pseudomonadati</taxon>
        <taxon>Pseudomonadota</taxon>
        <taxon>Betaproteobacteria</taxon>
        <taxon>Burkholderiales</taxon>
        <taxon>Burkholderiaceae</taxon>
        <taxon>Burkholderia</taxon>
        <taxon>Burkholderia cepacia complex</taxon>
    </lineage>
</organism>
<evidence type="ECO:0000313" key="4">
    <source>
        <dbReference type="Proteomes" id="UP000188543"/>
    </source>
</evidence>
<gene>
    <name evidence="2" type="primary">cydX</name>
    <name evidence="3" type="ORF">A8E72_21715</name>
    <name evidence="2" type="ORF">UE95_024855</name>
</gene>
<dbReference type="GeneID" id="56558271"/>
<feature type="transmembrane region" description="Helical" evidence="1">
    <location>
        <begin position="6"/>
        <end position="26"/>
    </location>
</feature>
<evidence type="ECO:0000313" key="3">
    <source>
        <dbReference type="EMBL" id="ONU82066.1"/>
    </source>
</evidence>
<name>A0A1D2PL15_9BURK</name>
<dbReference type="AlphaFoldDB" id="A0A1D2PL15"/>
<dbReference type="EMBL" id="MUTJ01000070">
    <property type="protein sequence ID" value="ONU82066.1"/>
    <property type="molecule type" value="Genomic_DNA"/>
</dbReference>
<comment type="caution">
    <text evidence="3">The sequence shown here is derived from an EMBL/GenBank/DDBJ whole genome shotgun (WGS) entry which is preliminary data.</text>
</comment>
<evidence type="ECO:0000313" key="5">
    <source>
        <dbReference type="Proteomes" id="UP000191686"/>
    </source>
</evidence>
<reference evidence="2 5" key="3">
    <citation type="journal article" date="2017" name="Front. Microbiol.">
        <title>Genomics reveals a unique clone of Burkholderia cenocepacia harbouring an actively excising novel genomic island.</title>
        <authorList>
            <person name="Patil P."/>
            <person name="Mali S."/>
            <person name="Midha S."/>
            <person name="Gautam V."/>
            <person name="Dash L."/>
            <person name="Kumar S."/>
            <person name="Shastri J."/>
            <person name="Singhal L."/>
            <person name="Patil P.B."/>
        </authorList>
    </citation>
    <scope>NUCLEOTIDE SEQUENCE [LARGE SCALE GENOMIC DNA]</scope>
    <source>
        <strain evidence="2 5">BC-19</strain>
    </source>
</reference>
<reference evidence="3 4" key="2">
    <citation type="submission" date="2016-08" db="EMBL/GenBank/DDBJ databases">
        <authorList>
            <person name="Seilhamer J.J."/>
        </authorList>
    </citation>
    <scope>NUCLEOTIDE SEQUENCE [LARGE SCALE GENOMIC DNA]</scope>
    <source>
        <strain evidence="3 4">VC14762</strain>
    </source>
</reference>
<dbReference type="RefSeq" id="WP_006481521.1">
    <property type="nucleotide sequence ID" value="NZ_CADETK010000012.1"/>
</dbReference>
<keyword evidence="1" id="KW-1133">Transmembrane helix</keyword>